<reference evidence="12 13" key="1">
    <citation type="journal article" date="2013" name="Environ. Microbiol.">
        <title>Complete genome, catabolic sub-proteomes and key-metabolites of Desulfobacula toluolica Tol2, a marine, aromatic compound-degrading, sulfate-reducing bacterium.</title>
        <authorList>
            <person name="Wohlbrand L."/>
            <person name="Jacob J.H."/>
            <person name="Kube M."/>
            <person name="Mussmann M."/>
            <person name="Jarling R."/>
            <person name="Beck A."/>
            <person name="Amann R."/>
            <person name="Wilkes H."/>
            <person name="Reinhardt R."/>
            <person name="Rabus R."/>
        </authorList>
    </citation>
    <scope>NUCLEOTIDE SEQUENCE [LARGE SCALE GENOMIC DNA]</scope>
    <source>
        <strain evidence="13">DSM 7467 / Tol2</strain>
    </source>
</reference>
<feature type="transmembrane region" description="Helical" evidence="10">
    <location>
        <begin position="45"/>
        <end position="65"/>
    </location>
</feature>
<dbReference type="GO" id="GO:0016020">
    <property type="term" value="C:membrane"/>
    <property type="evidence" value="ECO:0007669"/>
    <property type="project" value="InterPro"/>
</dbReference>
<protein>
    <recommendedName>
        <fullName evidence="6 9">1-acyl-sn-glycerol-3-phosphate acyltransferase</fullName>
        <ecNumber evidence="5 9">2.3.1.51</ecNumber>
    </recommendedName>
</protein>
<evidence type="ECO:0000256" key="8">
    <source>
        <dbReference type="ARBA" id="ARBA00023315"/>
    </source>
</evidence>
<dbReference type="SMART" id="SM00563">
    <property type="entry name" value="PlsC"/>
    <property type="match status" value="1"/>
</dbReference>
<dbReference type="UniPathway" id="UPA00557">
    <property type="reaction ID" value="UER00613"/>
</dbReference>
<keyword evidence="9" id="KW-1208">Phospholipid metabolism</keyword>
<keyword evidence="10" id="KW-0812">Transmembrane</keyword>
<proteinExistence type="inferred from homology"/>
<comment type="similarity">
    <text evidence="4 9">Belongs to the 1-acyl-sn-glycerol-3-phosphate acyltransferase family.</text>
</comment>
<dbReference type="Pfam" id="PF01553">
    <property type="entry name" value="Acyltransferase"/>
    <property type="match status" value="1"/>
</dbReference>
<dbReference type="AlphaFoldDB" id="K0NLV0"/>
<keyword evidence="9" id="KW-0594">Phospholipid biosynthesis</keyword>
<dbReference type="HOGENOM" id="CLU_027938_6_2_7"/>
<feature type="transmembrane region" description="Helical" evidence="10">
    <location>
        <begin position="12"/>
        <end position="33"/>
    </location>
</feature>
<dbReference type="Proteomes" id="UP000007347">
    <property type="component" value="Chromosome"/>
</dbReference>
<evidence type="ECO:0000256" key="9">
    <source>
        <dbReference type="RuleBase" id="RU361267"/>
    </source>
</evidence>
<evidence type="ECO:0000256" key="2">
    <source>
        <dbReference type="ARBA" id="ARBA00004728"/>
    </source>
</evidence>
<feature type="domain" description="Phospholipid/glycerol acyltransferase" evidence="11">
    <location>
        <begin position="81"/>
        <end position="194"/>
    </location>
</feature>
<name>K0NLV0_DESTT</name>
<keyword evidence="9" id="KW-0443">Lipid metabolism</keyword>
<dbReference type="KEGG" id="dto:TOL2_C14840"/>
<dbReference type="InterPro" id="IPR004552">
    <property type="entry name" value="AGP_acyltrans"/>
</dbReference>
<keyword evidence="7 9" id="KW-0808">Transferase</keyword>
<dbReference type="EC" id="2.3.1.51" evidence="5 9"/>
<keyword evidence="10" id="KW-1133">Transmembrane helix</keyword>
<keyword evidence="10" id="KW-0472">Membrane</keyword>
<dbReference type="PATRIC" id="fig|651182.5.peg.1780"/>
<dbReference type="SUPFAM" id="SSF69593">
    <property type="entry name" value="Glycerol-3-phosphate (1)-acyltransferase"/>
    <property type="match status" value="1"/>
</dbReference>
<evidence type="ECO:0000256" key="4">
    <source>
        <dbReference type="ARBA" id="ARBA00008655"/>
    </source>
</evidence>
<accession>K0NLV0</accession>
<dbReference type="OrthoDB" id="9809618at2"/>
<sequence length="261" mass="30282">MSFKSLGTAFFSYAYIAFVGLSSVIMFMVACLIRLLTQAFDRRLVLLNLFSSFWGSLYLWCMPIWSVKITGRQKMDMKNSYVIVSNHQSQLDILVAYRLFYPFRWVSKAEVFQLPFIGWNMVLNGYVKLRRGDKDSVRQMMDQCEKLLKQNISIILFPEGTRSKTGRVKPFKPGAFILAKKMKKSILPLVINNTKNALPKHSLMIQGKQWMEIRVLDEISFSTFEHMEIDDIAKMVQKMISSHVKEHIALEQEKYIGIPAN</sequence>
<dbReference type="NCBIfam" id="TIGR00530">
    <property type="entry name" value="AGP_acyltrn"/>
    <property type="match status" value="1"/>
</dbReference>
<comment type="domain">
    <text evidence="9">The HXXXXD motif is essential for acyltransferase activity and may constitute the binding site for the phosphate moiety of the glycerol-3-phosphate.</text>
</comment>
<keyword evidence="13" id="KW-1185">Reference proteome</keyword>
<evidence type="ECO:0000256" key="3">
    <source>
        <dbReference type="ARBA" id="ARBA00005189"/>
    </source>
</evidence>
<dbReference type="CDD" id="cd07989">
    <property type="entry name" value="LPLAT_AGPAT-like"/>
    <property type="match status" value="1"/>
</dbReference>
<organism evidence="12 13">
    <name type="scientific">Desulfobacula toluolica (strain DSM 7467 / Tol2)</name>
    <dbReference type="NCBI Taxonomy" id="651182"/>
    <lineage>
        <taxon>Bacteria</taxon>
        <taxon>Pseudomonadati</taxon>
        <taxon>Thermodesulfobacteriota</taxon>
        <taxon>Desulfobacteria</taxon>
        <taxon>Desulfobacterales</taxon>
        <taxon>Desulfobacteraceae</taxon>
        <taxon>Desulfobacula</taxon>
    </lineage>
</organism>
<dbReference type="EMBL" id="FO203503">
    <property type="protein sequence ID" value="CCK79647.1"/>
    <property type="molecule type" value="Genomic_DNA"/>
</dbReference>
<dbReference type="GO" id="GO:0003841">
    <property type="term" value="F:1-acylglycerol-3-phosphate O-acyltransferase activity"/>
    <property type="evidence" value="ECO:0007669"/>
    <property type="project" value="UniProtKB-UniRule"/>
</dbReference>
<gene>
    <name evidence="12" type="primary">plsC</name>
    <name evidence="12" type="ordered locus">TOL2_C14840</name>
</gene>
<evidence type="ECO:0000313" key="12">
    <source>
        <dbReference type="EMBL" id="CCK79647.1"/>
    </source>
</evidence>
<comment type="catalytic activity">
    <reaction evidence="1 9">
        <text>a 1-acyl-sn-glycero-3-phosphate + an acyl-CoA = a 1,2-diacyl-sn-glycero-3-phosphate + CoA</text>
        <dbReference type="Rhea" id="RHEA:19709"/>
        <dbReference type="ChEBI" id="CHEBI:57287"/>
        <dbReference type="ChEBI" id="CHEBI:57970"/>
        <dbReference type="ChEBI" id="CHEBI:58342"/>
        <dbReference type="ChEBI" id="CHEBI:58608"/>
        <dbReference type="EC" id="2.3.1.51"/>
    </reaction>
</comment>
<evidence type="ECO:0000259" key="11">
    <source>
        <dbReference type="SMART" id="SM00563"/>
    </source>
</evidence>
<evidence type="ECO:0000256" key="7">
    <source>
        <dbReference type="ARBA" id="ARBA00022679"/>
    </source>
</evidence>
<keyword evidence="9" id="KW-0444">Lipid biosynthesis</keyword>
<evidence type="ECO:0000256" key="10">
    <source>
        <dbReference type="SAM" id="Phobius"/>
    </source>
</evidence>
<dbReference type="PANTHER" id="PTHR10434:SF11">
    <property type="entry name" value="1-ACYL-SN-GLYCEROL-3-PHOSPHATE ACYLTRANSFERASE"/>
    <property type="match status" value="1"/>
</dbReference>
<dbReference type="STRING" id="651182.TOL2_C14840"/>
<evidence type="ECO:0000256" key="5">
    <source>
        <dbReference type="ARBA" id="ARBA00013211"/>
    </source>
</evidence>
<evidence type="ECO:0000313" key="13">
    <source>
        <dbReference type="Proteomes" id="UP000007347"/>
    </source>
</evidence>
<dbReference type="GO" id="GO:0016024">
    <property type="term" value="P:CDP-diacylglycerol biosynthetic process"/>
    <property type="evidence" value="ECO:0007669"/>
    <property type="project" value="UniProtKB-UniPathway"/>
</dbReference>
<evidence type="ECO:0000256" key="6">
    <source>
        <dbReference type="ARBA" id="ARBA00016139"/>
    </source>
</evidence>
<dbReference type="InterPro" id="IPR002123">
    <property type="entry name" value="Plipid/glycerol_acylTrfase"/>
</dbReference>
<keyword evidence="8 9" id="KW-0012">Acyltransferase</keyword>
<comment type="pathway">
    <text evidence="3">Lipid metabolism.</text>
</comment>
<dbReference type="PANTHER" id="PTHR10434">
    <property type="entry name" value="1-ACYL-SN-GLYCEROL-3-PHOSPHATE ACYLTRANSFERASE"/>
    <property type="match status" value="1"/>
</dbReference>
<dbReference type="PROSITE" id="PS51257">
    <property type="entry name" value="PROKAR_LIPOPROTEIN"/>
    <property type="match status" value="1"/>
</dbReference>
<dbReference type="RefSeq" id="WP_014956993.1">
    <property type="nucleotide sequence ID" value="NC_018645.1"/>
</dbReference>
<evidence type="ECO:0000256" key="1">
    <source>
        <dbReference type="ARBA" id="ARBA00001141"/>
    </source>
</evidence>
<dbReference type="GO" id="GO:0006654">
    <property type="term" value="P:phosphatidic acid biosynthetic process"/>
    <property type="evidence" value="ECO:0007669"/>
    <property type="project" value="TreeGrafter"/>
</dbReference>
<comment type="pathway">
    <text evidence="2">Phospholipid metabolism; CDP-diacylglycerol biosynthesis; CDP-diacylglycerol from sn-glycerol 3-phosphate: step 2/3.</text>
</comment>